<sequence>MKSDVPINSSSSCEQDDKNQDLYECKYDSCMMPKFQKAHVNLISLVVNELNEVVIFHNENRIEKELYVCIATNSMYESSNVEDAIAFDVEKKLGLDVQSVKYLSSCYHNQNNILHLGYVCKVNKEDFHISRGMDKAVWMNMYEACKSIKDCSLSIFLLKNFLENI</sequence>
<dbReference type="KEGG" id="ahb:bsdtb5_26160"/>
<dbReference type="AlphaFoldDB" id="A0A7R7EMG5"/>
<keyword evidence="2" id="KW-1185">Reference proteome</keyword>
<dbReference type="RefSeq" id="WP_271712450.1">
    <property type="nucleotide sequence ID" value="NZ_AP024169.1"/>
</dbReference>
<dbReference type="Proteomes" id="UP000595897">
    <property type="component" value="Chromosome"/>
</dbReference>
<proteinExistence type="predicted"/>
<protein>
    <submittedName>
        <fullName evidence="1">Uncharacterized protein</fullName>
    </submittedName>
</protein>
<accession>A0A7R7EMG5</accession>
<gene>
    <name evidence="1" type="ORF">bsdtb5_26160</name>
</gene>
<evidence type="ECO:0000313" key="1">
    <source>
        <dbReference type="EMBL" id="BCN31321.1"/>
    </source>
</evidence>
<dbReference type="EMBL" id="AP024169">
    <property type="protein sequence ID" value="BCN31321.1"/>
    <property type="molecule type" value="Genomic_DNA"/>
</dbReference>
<reference evidence="1 2" key="1">
    <citation type="submission" date="2020-11" db="EMBL/GenBank/DDBJ databases">
        <title>Draft genome sequencing of a Lachnospiraceae strain isolated from anoxic soil subjected to BSD treatment.</title>
        <authorList>
            <person name="Uek A."/>
            <person name="Tonouchi A."/>
        </authorList>
    </citation>
    <scope>NUCLEOTIDE SEQUENCE [LARGE SCALE GENOMIC DNA]</scope>
    <source>
        <strain evidence="1 2">TB5</strain>
    </source>
</reference>
<name>A0A7R7EMG5_9FIRM</name>
<evidence type="ECO:0000313" key="2">
    <source>
        <dbReference type="Proteomes" id="UP000595897"/>
    </source>
</evidence>
<organism evidence="1 2">
    <name type="scientific">Anaeromicropila herbilytica</name>
    <dbReference type="NCBI Taxonomy" id="2785025"/>
    <lineage>
        <taxon>Bacteria</taxon>
        <taxon>Bacillati</taxon>
        <taxon>Bacillota</taxon>
        <taxon>Clostridia</taxon>
        <taxon>Lachnospirales</taxon>
        <taxon>Lachnospiraceae</taxon>
        <taxon>Anaeromicropila</taxon>
    </lineage>
</organism>